<evidence type="ECO:0000313" key="3">
    <source>
        <dbReference type="Proteomes" id="UP001273589"/>
    </source>
</evidence>
<proteinExistence type="predicted"/>
<reference evidence="2" key="1">
    <citation type="journal article" date="2023" name="Microb. Genom.">
        <title>Mesoterricola silvestris gen. nov., sp. nov., Mesoterricola sediminis sp. nov., Geothrix oryzae sp. nov., Geothrix edaphica sp. nov., Geothrix rubra sp. nov., and Geothrix limicola sp. nov., six novel members of Acidobacteriota isolated from soils.</title>
        <authorList>
            <person name="Weisberg A.J."/>
            <person name="Pearce E."/>
            <person name="Kramer C.G."/>
            <person name="Chang J.H."/>
            <person name="Clarke C.R."/>
        </authorList>
    </citation>
    <scope>NUCLEOTIDE SEQUENCE</scope>
    <source>
        <strain evidence="2">ND06-05F</strain>
    </source>
</reference>
<protein>
    <submittedName>
        <fullName evidence="2">Immunity 49 family protein</fullName>
    </submittedName>
</protein>
<accession>A0AAJ2PXI1</accession>
<gene>
    <name evidence="2" type="ORF">PV367_38510</name>
</gene>
<evidence type="ECO:0000256" key="1">
    <source>
        <dbReference type="SAM" id="MobiDB-lite"/>
    </source>
</evidence>
<comment type="caution">
    <text evidence="2">The sequence shown here is derived from an EMBL/GenBank/DDBJ whole genome shotgun (WGS) entry which is preliminary data.</text>
</comment>
<dbReference type="AlphaFoldDB" id="A0AAJ2PXI1"/>
<dbReference type="EMBL" id="JARAWN010000421">
    <property type="protein sequence ID" value="MDX3135559.1"/>
    <property type="molecule type" value="Genomic_DNA"/>
</dbReference>
<evidence type="ECO:0000313" key="2">
    <source>
        <dbReference type="EMBL" id="MDX3135559.1"/>
    </source>
</evidence>
<dbReference type="Proteomes" id="UP001273589">
    <property type="component" value="Unassembled WGS sequence"/>
</dbReference>
<dbReference type="InterPro" id="IPR029074">
    <property type="entry name" value="Imm49"/>
</dbReference>
<organism evidence="2 3">
    <name type="scientific">Streptomyces europaeiscabiei</name>
    <dbReference type="NCBI Taxonomy" id="146819"/>
    <lineage>
        <taxon>Bacteria</taxon>
        <taxon>Bacillati</taxon>
        <taxon>Actinomycetota</taxon>
        <taxon>Actinomycetes</taxon>
        <taxon>Kitasatosporales</taxon>
        <taxon>Streptomycetaceae</taxon>
        <taxon>Streptomyces</taxon>
    </lineage>
</organism>
<feature type="region of interest" description="Disordered" evidence="1">
    <location>
        <begin position="1"/>
        <end position="20"/>
    </location>
</feature>
<sequence>MITRVPRVDTPPSGDPTGFIQSSDRRLLDDIADLSEYPEGFGLTFSSALSAAELHCLHDPTADRSETWEAWVAAMQVGSALFAAAATTEESVECRIAHEPRVLPAIGAQHFADAGNWITAFWLAIVCRDQDRMTKLCEVPVELLRASGAVYDEYVYDWVDALQAYWTERPGLSEKFTAAFQGTDPDRLRVADRELMLKILYPPLDLFLQFLKRDEAQFNAVLVQALRLHKEYWNADEERRDSISGTVALGPLAVTCLAHDVGMAIEVESEYLPRHLLERSWVGEFET</sequence>
<dbReference type="Pfam" id="PF15575">
    <property type="entry name" value="Imm49"/>
    <property type="match status" value="1"/>
</dbReference>
<dbReference type="RefSeq" id="WP_319698061.1">
    <property type="nucleotide sequence ID" value="NZ_JARAWN010000421.1"/>
</dbReference>
<name>A0AAJ2PXI1_9ACTN</name>